<proteinExistence type="predicted"/>
<evidence type="ECO:0000256" key="1">
    <source>
        <dbReference type="ARBA" id="ARBA00022692"/>
    </source>
</evidence>
<evidence type="ECO:0000256" key="2">
    <source>
        <dbReference type="ARBA" id="ARBA00022989"/>
    </source>
</evidence>
<feature type="transmembrane region" description="Helical" evidence="4">
    <location>
        <begin position="235"/>
        <end position="254"/>
    </location>
</feature>
<feature type="transmembrane region" description="Helical" evidence="4">
    <location>
        <begin position="354"/>
        <end position="375"/>
    </location>
</feature>
<gene>
    <name evidence="6" type="primary">ynfM_1</name>
    <name evidence="6" type="ORF">ERS137939_01038</name>
</gene>
<keyword evidence="3 4" id="KW-0472">Membrane</keyword>
<dbReference type="PROSITE" id="PS50850">
    <property type="entry name" value="MFS"/>
    <property type="match status" value="1"/>
</dbReference>
<feature type="transmembrane region" description="Helical" evidence="4">
    <location>
        <begin position="181"/>
        <end position="201"/>
    </location>
</feature>
<dbReference type="AlphaFoldDB" id="A0A9P1PTP8"/>
<name>A0A9P1PTP8_YEREN</name>
<dbReference type="InterPro" id="IPR036259">
    <property type="entry name" value="MFS_trans_sf"/>
</dbReference>
<dbReference type="GO" id="GO:0022857">
    <property type="term" value="F:transmembrane transporter activity"/>
    <property type="evidence" value="ECO:0007669"/>
    <property type="project" value="InterPro"/>
</dbReference>
<feature type="transmembrane region" description="Helical" evidence="4">
    <location>
        <begin position="291"/>
        <end position="310"/>
    </location>
</feature>
<organism evidence="6 7">
    <name type="scientific">Yersinia enterocolitica</name>
    <dbReference type="NCBI Taxonomy" id="630"/>
    <lineage>
        <taxon>Bacteria</taxon>
        <taxon>Pseudomonadati</taxon>
        <taxon>Pseudomonadota</taxon>
        <taxon>Gammaproteobacteria</taxon>
        <taxon>Enterobacterales</taxon>
        <taxon>Yersiniaceae</taxon>
        <taxon>Yersinia</taxon>
    </lineage>
</organism>
<comment type="caution">
    <text evidence="6">The sequence shown here is derived from an EMBL/GenBank/DDBJ whole genome shotgun (WGS) entry which is preliminary data.</text>
</comment>
<keyword evidence="1 4" id="KW-0812">Transmembrane</keyword>
<reference evidence="6 7" key="1">
    <citation type="submission" date="2015-03" db="EMBL/GenBank/DDBJ databases">
        <authorList>
            <consortium name="Pathogen Informatics"/>
            <person name="Murphy D."/>
        </authorList>
    </citation>
    <scope>NUCLEOTIDE SEQUENCE [LARGE SCALE GENOMIC DNA]</scope>
    <source>
        <strain evidence="6 7">IP27818</strain>
    </source>
</reference>
<dbReference type="Pfam" id="PF07690">
    <property type="entry name" value="MFS_1"/>
    <property type="match status" value="2"/>
</dbReference>
<dbReference type="InterPro" id="IPR020846">
    <property type="entry name" value="MFS_dom"/>
</dbReference>
<evidence type="ECO:0000256" key="4">
    <source>
        <dbReference type="SAM" id="Phobius"/>
    </source>
</evidence>
<dbReference type="Gene3D" id="1.20.1250.20">
    <property type="entry name" value="MFS general substrate transporter like domains"/>
    <property type="match status" value="1"/>
</dbReference>
<feature type="transmembrane region" description="Helical" evidence="4">
    <location>
        <begin position="94"/>
        <end position="112"/>
    </location>
</feature>
<dbReference type="CDD" id="cd17324">
    <property type="entry name" value="MFS_NepI_like"/>
    <property type="match status" value="1"/>
</dbReference>
<feature type="transmembrane region" description="Helical" evidence="4">
    <location>
        <begin position="381"/>
        <end position="403"/>
    </location>
</feature>
<protein>
    <submittedName>
        <fullName evidence="6">Transporter protein</fullName>
    </submittedName>
</protein>
<feature type="transmembrane region" description="Helical" evidence="4">
    <location>
        <begin position="260"/>
        <end position="279"/>
    </location>
</feature>
<dbReference type="PANTHER" id="PTHR42910">
    <property type="entry name" value="TRANSPORTER SCO4007-RELATED"/>
    <property type="match status" value="1"/>
</dbReference>
<dbReference type="EMBL" id="CPZF01000002">
    <property type="protein sequence ID" value="CNF24635.1"/>
    <property type="molecule type" value="Genomic_DNA"/>
</dbReference>
<feature type="transmembrane region" description="Helical" evidence="4">
    <location>
        <begin position="316"/>
        <end position="334"/>
    </location>
</feature>
<dbReference type="Proteomes" id="UP000041356">
    <property type="component" value="Unassembled WGS sequence"/>
</dbReference>
<feature type="transmembrane region" description="Helical" evidence="4">
    <location>
        <begin position="118"/>
        <end position="139"/>
    </location>
</feature>
<sequence length="412" mass="43986">MSTVKESAKNRIQPLPKTAFTPHLSSIMVLLFAMVSAIAVANVYFAQPLLDIMAGELDISPSTIGLVVTLTQAGYALGLIFIVPLGDLWDRRKLIIGQLLLSAAALISASFAPTFSLLLIAMLVIGLMAVVVQVVVAFAATLAPEQQRGKVVGKVTSGIVLGILLARFISGAMADFAGWRSVYFCSAAMMLLMAIALYFVMPPATKSAPSSYRQLLLSLCVLFVNEREFRIRATLALLIFMAFSVLWTAIVLPLSSPDYALSHSQVGLFGLAGVAGALAASHAGQRADRGLGAKTTQIALALLLFSWLPIAFLPHSLWWLVIGVVILDFAVQAVHVTNQSIIFALRPDAQSRLVAGYMLFYSIGSAIGAIATTWVFAHAGWSGVCMLGAIISAVAILFLHLTYRKDSTCVIN</sequence>
<feature type="domain" description="Major facilitator superfamily (MFS) profile" evidence="5">
    <location>
        <begin position="25"/>
        <end position="407"/>
    </location>
</feature>
<accession>A0A9P1PTP8</accession>
<evidence type="ECO:0000256" key="3">
    <source>
        <dbReference type="ARBA" id="ARBA00023136"/>
    </source>
</evidence>
<feature type="transmembrane region" description="Helical" evidence="4">
    <location>
        <begin position="64"/>
        <end position="82"/>
    </location>
</feature>
<dbReference type="PANTHER" id="PTHR42910:SF1">
    <property type="entry name" value="MAJOR FACILITATOR SUPERFAMILY (MFS) PROFILE DOMAIN-CONTAINING PROTEIN"/>
    <property type="match status" value="1"/>
</dbReference>
<feature type="transmembrane region" description="Helical" evidence="4">
    <location>
        <begin position="151"/>
        <end position="169"/>
    </location>
</feature>
<dbReference type="SUPFAM" id="SSF103473">
    <property type="entry name" value="MFS general substrate transporter"/>
    <property type="match status" value="1"/>
</dbReference>
<keyword evidence="2 4" id="KW-1133">Transmembrane helix</keyword>
<evidence type="ECO:0000313" key="6">
    <source>
        <dbReference type="EMBL" id="CNF24635.1"/>
    </source>
</evidence>
<dbReference type="RefSeq" id="WP_050130227.1">
    <property type="nucleotide sequence ID" value="NZ_CPZF01000002.1"/>
</dbReference>
<evidence type="ECO:0000259" key="5">
    <source>
        <dbReference type="PROSITE" id="PS50850"/>
    </source>
</evidence>
<dbReference type="InterPro" id="IPR011701">
    <property type="entry name" value="MFS"/>
</dbReference>
<evidence type="ECO:0000313" key="7">
    <source>
        <dbReference type="Proteomes" id="UP000041356"/>
    </source>
</evidence>
<feature type="transmembrane region" description="Helical" evidence="4">
    <location>
        <begin position="20"/>
        <end position="44"/>
    </location>
</feature>